<gene>
    <name evidence="1" type="ORF">B597_016500</name>
</gene>
<dbReference type="eggNOG" id="ENOG5031UI6">
    <property type="taxonomic scope" value="Bacteria"/>
</dbReference>
<evidence type="ECO:0000313" key="2">
    <source>
        <dbReference type="Proteomes" id="UP000026923"/>
    </source>
</evidence>
<dbReference type="OrthoDB" id="6507185at2"/>
<dbReference type="AlphaFoldDB" id="A0A061JKL7"/>
<sequence length="265" mass="30082">MQNQQTQTLEQLLAERVSAYAAGDRPRELIDAGIEKLFKDVVDDAFRSYGDFGKAIKDAVKEALPANVSDMFELTRYNALVAEALRQRWEAAAVSETLMTKATASIEEVLKNDAVSGEVSLRALLEGFIEAHKEEAVENGWEAPEIRFEKTEAYGSTTLTIYFDPQPESDWKSGNPYSSRSSRDDYSLKHHLHIRLSDEVRPAKEPWEREVQVGEVYFARLDDKKVSLHLDIREKWERTLASLYFGNAKVLVDCDADEFSYGIYG</sequence>
<dbReference type="EMBL" id="AMCZ02000024">
    <property type="protein sequence ID" value="EWC40176.1"/>
    <property type="molecule type" value="Genomic_DNA"/>
</dbReference>
<accession>A0A061JKL7</accession>
<proteinExistence type="predicted"/>
<evidence type="ECO:0000313" key="1">
    <source>
        <dbReference type="EMBL" id="EWC40176.1"/>
    </source>
</evidence>
<organism evidence="1 2">
    <name type="scientific">Stutzerimonas stutzeri KOS6</name>
    <dbReference type="NCBI Taxonomy" id="1218352"/>
    <lineage>
        <taxon>Bacteria</taxon>
        <taxon>Pseudomonadati</taxon>
        <taxon>Pseudomonadota</taxon>
        <taxon>Gammaproteobacteria</taxon>
        <taxon>Pseudomonadales</taxon>
        <taxon>Pseudomonadaceae</taxon>
        <taxon>Stutzerimonas</taxon>
    </lineage>
</organism>
<dbReference type="RefSeq" id="WP_003294395.1">
    <property type="nucleotide sequence ID" value="NZ_KK020676.1"/>
</dbReference>
<dbReference type="Proteomes" id="UP000026923">
    <property type="component" value="Unassembled WGS sequence"/>
</dbReference>
<name>A0A061JKL7_STUST</name>
<comment type="caution">
    <text evidence="1">The sequence shown here is derived from an EMBL/GenBank/DDBJ whole genome shotgun (WGS) entry which is preliminary data.</text>
</comment>
<protein>
    <submittedName>
        <fullName evidence="1">Uncharacterized protein</fullName>
    </submittedName>
</protein>
<dbReference type="HOGENOM" id="CLU_1118937_0_0_6"/>
<reference evidence="1 2" key="1">
    <citation type="journal article" date="2013" name="Genome Announc.">
        <title>Draft Genome of the Nitrogen-Fixing Bacterium Pseudomonas stutzeri Strain KOS6 Isolated from Industrial Hydrocarbon Sludge.</title>
        <authorList>
            <person name="Grigoryeva T.V."/>
            <person name="Laikov A.V."/>
            <person name="Naumova R.P."/>
            <person name="Manolov A.I."/>
            <person name="Larin A.K."/>
            <person name="Karpova I.Y."/>
            <person name="Semashko T.A."/>
            <person name="Alexeev D.G."/>
            <person name="Kostryukova E.S."/>
            <person name="Muller R."/>
            <person name="Govorun V.M."/>
        </authorList>
    </citation>
    <scope>NUCLEOTIDE SEQUENCE [LARGE SCALE GENOMIC DNA]</scope>
    <source>
        <strain evidence="1 2">KOS6</strain>
    </source>
</reference>